<dbReference type="Proteomes" id="UP000006727">
    <property type="component" value="Chromosome 16"/>
</dbReference>
<reference evidence="2" key="3">
    <citation type="submission" date="2020-12" db="UniProtKB">
        <authorList>
            <consortium name="EnsemblPlants"/>
        </authorList>
    </citation>
    <scope>IDENTIFICATION</scope>
</reference>
<reference evidence="1 3" key="2">
    <citation type="journal article" date="2018" name="Plant J.">
        <title>The Physcomitrella patens chromosome-scale assembly reveals moss genome structure and evolution.</title>
        <authorList>
            <person name="Lang D."/>
            <person name="Ullrich K.K."/>
            <person name="Murat F."/>
            <person name="Fuchs J."/>
            <person name="Jenkins J."/>
            <person name="Haas F.B."/>
            <person name="Piednoel M."/>
            <person name="Gundlach H."/>
            <person name="Van Bel M."/>
            <person name="Meyberg R."/>
            <person name="Vives C."/>
            <person name="Morata J."/>
            <person name="Symeonidi A."/>
            <person name="Hiss M."/>
            <person name="Muchero W."/>
            <person name="Kamisugi Y."/>
            <person name="Saleh O."/>
            <person name="Blanc G."/>
            <person name="Decker E.L."/>
            <person name="van Gessel N."/>
            <person name="Grimwood J."/>
            <person name="Hayes R.D."/>
            <person name="Graham S.W."/>
            <person name="Gunter L.E."/>
            <person name="McDaniel S.F."/>
            <person name="Hoernstein S.N.W."/>
            <person name="Larsson A."/>
            <person name="Li F.W."/>
            <person name="Perroud P.F."/>
            <person name="Phillips J."/>
            <person name="Ranjan P."/>
            <person name="Rokshar D.S."/>
            <person name="Rothfels C.J."/>
            <person name="Schneider L."/>
            <person name="Shu S."/>
            <person name="Stevenson D.W."/>
            <person name="Thummler F."/>
            <person name="Tillich M."/>
            <person name="Villarreal Aguilar J.C."/>
            <person name="Widiez T."/>
            <person name="Wong G.K."/>
            <person name="Wymore A."/>
            <person name="Zhang Y."/>
            <person name="Zimmer A.D."/>
            <person name="Quatrano R.S."/>
            <person name="Mayer K.F.X."/>
            <person name="Goodstein D."/>
            <person name="Casacuberta J.M."/>
            <person name="Vandepoele K."/>
            <person name="Reski R."/>
            <person name="Cuming A.C."/>
            <person name="Tuskan G.A."/>
            <person name="Maumus F."/>
            <person name="Salse J."/>
            <person name="Schmutz J."/>
            <person name="Rensing S.A."/>
        </authorList>
    </citation>
    <scope>NUCLEOTIDE SEQUENCE [LARGE SCALE GENOMIC DNA]</scope>
    <source>
        <strain evidence="2 3">cv. Gransden 2004</strain>
    </source>
</reference>
<protein>
    <submittedName>
        <fullName evidence="1 2">Uncharacterized protein</fullName>
    </submittedName>
</protein>
<gene>
    <name evidence="1" type="ORF">PHYPA_020760</name>
</gene>
<keyword evidence="3" id="KW-1185">Reference proteome</keyword>
<dbReference type="PaxDb" id="3218-PP1S106_173V6.1"/>
<proteinExistence type="predicted"/>
<evidence type="ECO:0000313" key="2">
    <source>
        <dbReference type="EnsemblPlants" id="Pp3c16_10350V3.1"/>
    </source>
</evidence>
<name>A0A2K1J7Z6_PHYPA</name>
<evidence type="ECO:0000313" key="3">
    <source>
        <dbReference type="Proteomes" id="UP000006727"/>
    </source>
</evidence>
<sequence>MSKEKVDINIVVICHVDSGSQVPPVSFSKSWEEEAAEMNKCSFQYEGFEDSISKDGQTKEHTLVIDN</sequence>
<accession>A0A2K1J7Z6</accession>
<evidence type="ECO:0000313" key="1">
    <source>
        <dbReference type="EMBL" id="PNR37651.1"/>
    </source>
</evidence>
<dbReference type="InParanoid" id="A0A2K1J7Z6"/>
<reference evidence="1 3" key="1">
    <citation type="journal article" date="2008" name="Science">
        <title>The Physcomitrella genome reveals evolutionary insights into the conquest of land by plants.</title>
        <authorList>
            <person name="Rensing S."/>
            <person name="Lang D."/>
            <person name="Zimmer A."/>
            <person name="Terry A."/>
            <person name="Salamov A."/>
            <person name="Shapiro H."/>
            <person name="Nishiyama T."/>
            <person name="Perroud P.-F."/>
            <person name="Lindquist E."/>
            <person name="Kamisugi Y."/>
            <person name="Tanahashi T."/>
            <person name="Sakakibara K."/>
            <person name="Fujita T."/>
            <person name="Oishi K."/>
            <person name="Shin-I T."/>
            <person name="Kuroki Y."/>
            <person name="Toyoda A."/>
            <person name="Suzuki Y."/>
            <person name="Hashimoto A."/>
            <person name="Yamaguchi K."/>
            <person name="Sugano A."/>
            <person name="Kohara Y."/>
            <person name="Fujiyama A."/>
            <person name="Anterola A."/>
            <person name="Aoki S."/>
            <person name="Ashton N."/>
            <person name="Barbazuk W.B."/>
            <person name="Barker E."/>
            <person name="Bennetzen J."/>
            <person name="Bezanilla M."/>
            <person name="Blankenship R."/>
            <person name="Cho S.H."/>
            <person name="Dutcher S."/>
            <person name="Estelle M."/>
            <person name="Fawcett J.A."/>
            <person name="Gundlach H."/>
            <person name="Hanada K."/>
            <person name="Heyl A."/>
            <person name="Hicks K.A."/>
            <person name="Hugh J."/>
            <person name="Lohr M."/>
            <person name="Mayer K."/>
            <person name="Melkozernov A."/>
            <person name="Murata T."/>
            <person name="Nelson D."/>
            <person name="Pils B."/>
            <person name="Prigge M."/>
            <person name="Reiss B."/>
            <person name="Renner T."/>
            <person name="Rombauts S."/>
            <person name="Rushton P."/>
            <person name="Sanderfoot A."/>
            <person name="Schween G."/>
            <person name="Shiu S.-H."/>
            <person name="Stueber K."/>
            <person name="Theodoulou F.L."/>
            <person name="Tu H."/>
            <person name="Van de Peer Y."/>
            <person name="Verrier P.J."/>
            <person name="Waters E."/>
            <person name="Wood A."/>
            <person name="Yang L."/>
            <person name="Cove D."/>
            <person name="Cuming A."/>
            <person name="Hasebe M."/>
            <person name="Lucas S."/>
            <person name="Mishler D.B."/>
            <person name="Reski R."/>
            <person name="Grigoriev I."/>
            <person name="Quatrano R.S."/>
            <person name="Boore J.L."/>
        </authorList>
    </citation>
    <scope>NUCLEOTIDE SEQUENCE [LARGE SCALE GENOMIC DNA]</scope>
    <source>
        <strain evidence="2 3">cv. Gransden 2004</strain>
    </source>
</reference>
<dbReference type="EMBL" id="ABEU02000016">
    <property type="protein sequence ID" value="PNR37651.1"/>
    <property type="molecule type" value="Genomic_DNA"/>
</dbReference>
<dbReference type="AlphaFoldDB" id="A0A2K1J7Z6"/>
<dbReference type="Gramene" id="Pp3c16_10350V3.1">
    <property type="protein sequence ID" value="Pp3c16_10350V3.1"/>
    <property type="gene ID" value="Pp3c16_10350"/>
</dbReference>
<dbReference type="EnsemblPlants" id="Pp3c16_10350V3.1">
    <property type="protein sequence ID" value="Pp3c16_10350V3.1"/>
    <property type="gene ID" value="Pp3c16_10350"/>
</dbReference>
<organism evidence="1">
    <name type="scientific">Physcomitrium patens</name>
    <name type="common">Spreading-leaved earth moss</name>
    <name type="synonym">Physcomitrella patens</name>
    <dbReference type="NCBI Taxonomy" id="3218"/>
    <lineage>
        <taxon>Eukaryota</taxon>
        <taxon>Viridiplantae</taxon>
        <taxon>Streptophyta</taxon>
        <taxon>Embryophyta</taxon>
        <taxon>Bryophyta</taxon>
        <taxon>Bryophytina</taxon>
        <taxon>Bryopsida</taxon>
        <taxon>Funariidae</taxon>
        <taxon>Funariales</taxon>
        <taxon>Funariaceae</taxon>
        <taxon>Physcomitrium</taxon>
    </lineage>
</organism>